<dbReference type="InterPro" id="IPR036236">
    <property type="entry name" value="Znf_C2H2_sf"/>
</dbReference>
<dbReference type="InterPro" id="IPR050527">
    <property type="entry name" value="Snail/Krueppel_Znf"/>
</dbReference>
<dbReference type="PANTHER" id="PTHR24388">
    <property type="entry name" value="ZINC FINGER PROTEIN"/>
    <property type="match status" value="1"/>
</dbReference>
<keyword evidence="4 7" id="KW-0863">Zinc-finger</keyword>
<dbReference type="Gene3D" id="3.30.160.60">
    <property type="entry name" value="Classic Zinc Finger"/>
    <property type="match status" value="2"/>
</dbReference>
<dbReference type="OrthoDB" id="9947289at2759"/>
<keyword evidence="2" id="KW-0479">Metal-binding</keyword>
<dbReference type="GO" id="GO:0008270">
    <property type="term" value="F:zinc ion binding"/>
    <property type="evidence" value="ECO:0007669"/>
    <property type="project" value="UniProtKB-KW"/>
</dbReference>
<protein>
    <recommendedName>
        <fullName evidence="8">C2H2-type domain-containing protein</fullName>
    </recommendedName>
</protein>
<dbReference type="PANTHER" id="PTHR24388:SF54">
    <property type="entry name" value="PROTEIN ESCARGOT"/>
    <property type="match status" value="1"/>
</dbReference>
<feature type="non-terminal residue" evidence="9">
    <location>
        <position position="1"/>
    </location>
</feature>
<evidence type="ECO:0000256" key="1">
    <source>
        <dbReference type="ARBA" id="ARBA00004123"/>
    </source>
</evidence>
<evidence type="ECO:0000256" key="3">
    <source>
        <dbReference type="ARBA" id="ARBA00022737"/>
    </source>
</evidence>
<keyword evidence="5" id="KW-0862">Zinc</keyword>
<dbReference type="SUPFAM" id="SSF57667">
    <property type="entry name" value="beta-beta-alpha zinc fingers"/>
    <property type="match status" value="1"/>
</dbReference>
<accession>A0A4P9W6M2</accession>
<evidence type="ECO:0000256" key="7">
    <source>
        <dbReference type="PROSITE-ProRule" id="PRU00042"/>
    </source>
</evidence>
<dbReference type="GO" id="GO:0000981">
    <property type="term" value="F:DNA-binding transcription factor activity, RNA polymerase II-specific"/>
    <property type="evidence" value="ECO:0007669"/>
    <property type="project" value="TreeGrafter"/>
</dbReference>
<dbReference type="EMBL" id="KZ997266">
    <property type="protein sequence ID" value="RKO87652.1"/>
    <property type="molecule type" value="Genomic_DNA"/>
</dbReference>
<dbReference type="PROSITE" id="PS50157">
    <property type="entry name" value="ZINC_FINGER_C2H2_2"/>
    <property type="match status" value="1"/>
</dbReference>
<evidence type="ECO:0000256" key="4">
    <source>
        <dbReference type="ARBA" id="ARBA00022771"/>
    </source>
</evidence>
<keyword evidence="10" id="KW-1185">Reference proteome</keyword>
<keyword evidence="6" id="KW-0539">Nucleus</keyword>
<proteinExistence type="predicted"/>
<comment type="subcellular location">
    <subcellularLocation>
        <location evidence="1">Nucleus</location>
    </subcellularLocation>
</comment>
<evidence type="ECO:0000256" key="5">
    <source>
        <dbReference type="ARBA" id="ARBA00022833"/>
    </source>
</evidence>
<organism evidence="9 10">
    <name type="scientific">Blyttiomyces helicus</name>
    <dbReference type="NCBI Taxonomy" id="388810"/>
    <lineage>
        <taxon>Eukaryota</taxon>
        <taxon>Fungi</taxon>
        <taxon>Fungi incertae sedis</taxon>
        <taxon>Chytridiomycota</taxon>
        <taxon>Chytridiomycota incertae sedis</taxon>
        <taxon>Chytridiomycetes</taxon>
        <taxon>Chytridiomycetes incertae sedis</taxon>
        <taxon>Blyttiomyces</taxon>
    </lineage>
</organism>
<reference evidence="10" key="1">
    <citation type="journal article" date="2018" name="Nat. Microbiol.">
        <title>Leveraging single-cell genomics to expand the fungal tree of life.</title>
        <authorList>
            <person name="Ahrendt S.R."/>
            <person name="Quandt C.A."/>
            <person name="Ciobanu D."/>
            <person name="Clum A."/>
            <person name="Salamov A."/>
            <person name="Andreopoulos B."/>
            <person name="Cheng J.F."/>
            <person name="Woyke T."/>
            <person name="Pelin A."/>
            <person name="Henrissat B."/>
            <person name="Reynolds N.K."/>
            <person name="Benny G.L."/>
            <person name="Smith M.E."/>
            <person name="James T.Y."/>
            <person name="Grigoriev I.V."/>
        </authorList>
    </citation>
    <scope>NUCLEOTIDE SEQUENCE [LARGE SCALE GENOMIC DNA]</scope>
</reference>
<keyword evidence="3" id="KW-0677">Repeat</keyword>
<evidence type="ECO:0000256" key="6">
    <source>
        <dbReference type="ARBA" id="ARBA00023242"/>
    </source>
</evidence>
<dbReference type="PROSITE" id="PS00028">
    <property type="entry name" value="ZINC_FINGER_C2H2_1"/>
    <property type="match status" value="1"/>
</dbReference>
<dbReference type="GO" id="GO:0005634">
    <property type="term" value="C:nucleus"/>
    <property type="evidence" value="ECO:0007669"/>
    <property type="project" value="UniProtKB-SubCell"/>
</dbReference>
<dbReference type="Pfam" id="PF13894">
    <property type="entry name" value="zf-C2H2_4"/>
    <property type="match status" value="1"/>
</dbReference>
<evidence type="ECO:0000259" key="8">
    <source>
        <dbReference type="PROSITE" id="PS50157"/>
    </source>
</evidence>
<sequence length="57" mass="6492">KSHVRCHASREHICSFCPARFARGHDLRRHERSLHNATKPHVCPECGRSFARADAVS</sequence>
<feature type="domain" description="C2H2-type" evidence="8">
    <location>
        <begin position="12"/>
        <end position="40"/>
    </location>
</feature>
<dbReference type="AlphaFoldDB" id="A0A4P9W6M2"/>
<dbReference type="GO" id="GO:0000978">
    <property type="term" value="F:RNA polymerase II cis-regulatory region sequence-specific DNA binding"/>
    <property type="evidence" value="ECO:0007669"/>
    <property type="project" value="TreeGrafter"/>
</dbReference>
<evidence type="ECO:0000313" key="10">
    <source>
        <dbReference type="Proteomes" id="UP000269721"/>
    </source>
</evidence>
<dbReference type="InterPro" id="IPR013087">
    <property type="entry name" value="Znf_C2H2_type"/>
</dbReference>
<name>A0A4P9W6M2_9FUNG</name>
<gene>
    <name evidence="9" type="ORF">BDK51DRAFT_16694</name>
</gene>
<evidence type="ECO:0000313" key="9">
    <source>
        <dbReference type="EMBL" id="RKO87652.1"/>
    </source>
</evidence>
<evidence type="ECO:0000256" key="2">
    <source>
        <dbReference type="ARBA" id="ARBA00022723"/>
    </source>
</evidence>
<dbReference type="Pfam" id="PF00096">
    <property type="entry name" value="zf-C2H2"/>
    <property type="match status" value="1"/>
</dbReference>
<dbReference type="Proteomes" id="UP000269721">
    <property type="component" value="Unassembled WGS sequence"/>
</dbReference>